<dbReference type="InterPro" id="IPR019775">
    <property type="entry name" value="WD40_repeat_CS"/>
</dbReference>
<dbReference type="PROSITE" id="PS50082">
    <property type="entry name" value="WD_REPEATS_2"/>
    <property type="match status" value="1"/>
</dbReference>
<proteinExistence type="predicted"/>
<keyword evidence="1 3" id="KW-0853">WD repeat</keyword>
<feature type="repeat" description="WD" evidence="3">
    <location>
        <begin position="121"/>
        <end position="162"/>
    </location>
</feature>
<keyword evidence="6" id="KW-1185">Reference proteome</keyword>
<organism evidence="5 6">
    <name type="scientific">Euplotes crassus</name>
    <dbReference type="NCBI Taxonomy" id="5936"/>
    <lineage>
        <taxon>Eukaryota</taxon>
        <taxon>Sar</taxon>
        <taxon>Alveolata</taxon>
        <taxon>Ciliophora</taxon>
        <taxon>Intramacronucleata</taxon>
        <taxon>Spirotrichea</taxon>
        <taxon>Hypotrichia</taxon>
        <taxon>Euplotida</taxon>
        <taxon>Euplotidae</taxon>
        <taxon>Moneuplotes</taxon>
    </lineage>
</organism>
<dbReference type="GO" id="GO:0120330">
    <property type="term" value="C:rixosome complex"/>
    <property type="evidence" value="ECO:0007669"/>
    <property type="project" value="TreeGrafter"/>
</dbReference>
<evidence type="ECO:0000256" key="3">
    <source>
        <dbReference type="PROSITE-ProRule" id="PRU00221"/>
    </source>
</evidence>
<feature type="region of interest" description="Disordered" evidence="4">
    <location>
        <begin position="297"/>
        <end position="322"/>
    </location>
</feature>
<dbReference type="Pfam" id="PF00400">
    <property type="entry name" value="WD40"/>
    <property type="match status" value="2"/>
</dbReference>
<dbReference type="GO" id="GO:0005656">
    <property type="term" value="C:nuclear pre-replicative complex"/>
    <property type="evidence" value="ECO:0007669"/>
    <property type="project" value="TreeGrafter"/>
</dbReference>
<dbReference type="GO" id="GO:0006261">
    <property type="term" value="P:DNA-templated DNA replication"/>
    <property type="evidence" value="ECO:0007669"/>
    <property type="project" value="TreeGrafter"/>
</dbReference>
<dbReference type="PANTHER" id="PTHR18763:SF0">
    <property type="entry name" value="WD REPEAT-CONTAINING PROTEIN 18"/>
    <property type="match status" value="1"/>
</dbReference>
<protein>
    <submittedName>
        <fullName evidence="5">Uncharacterized protein</fullName>
    </submittedName>
</protein>
<dbReference type="EMBL" id="CAMPGE010006766">
    <property type="protein sequence ID" value="CAI2365656.1"/>
    <property type="molecule type" value="Genomic_DNA"/>
</dbReference>
<comment type="caution">
    <text evidence="5">The sequence shown here is derived from an EMBL/GenBank/DDBJ whole genome shotgun (WGS) entry which is preliminary data.</text>
</comment>
<accession>A0AAD1X774</accession>
<sequence>MVTCLKSINKGSHVLAGTQYGSVKIWNCQSGKLLADVVVNSTPVFHMSLGADDSLVMIADKNTARLWTLADFYEATEDEYNQKFDKPANAETEEQVSNTDFSEEQIDQPSTQIKPKCIIEYLGHENFIKGVAISSLSTIAFTCSEDKSCIIWDLFSGSRLKTITCNSPIVCMEIDKIESTIFLACENKNVYAYSVEAVVHSSTNVKPALIFTSHSKKITSMALSNNGKLLVGEEGGLLSIWEIGPNKKEKLVLKKYAKKGAINNIMPISELPYILDFNQIKDIEKFPFLSGEKAKEEKFQQSYKSPKSKGSKSEESKSAEDTSTFIPIQHPLNLPEMFTSCTELIPKTRNDLDNEYLTNYLY</sequence>
<dbReference type="InterPro" id="IPR045227">
    <property type="entry name" value="WDR18/Ipi3/RID3"/>
</dbReference>
<gene>
    <name evidence="5" type="ORF">ECRASSUSDP1_LOCUS6962</name>
</gene>
<dbReference type="PANTHER" id="PTHR18763">
    <property type="entry name" value="WD-REPEAT PROTEIN 18"/>
    <property type="match status" value="1"/>
</dbReference>
<dbReference type="Proteomes" id="UP001295684">
    <property type="component" value="Unassembled WGS sequence"/>
</dbReference>
<dbReference type="SMART" id="SM00320">
    <property type="entry name" value="WD40"/>
    <property type="match status" value="4"/>
</dbReference>
<dbReference type="InterPro" id="IPR001680">
    <property type="entry name" value="WD40_rpt"/>
</dbReference>
<evidence type="ECO:0000313" key="6">
    <source>
        <dbReference type="Proteomes" id="UP001295684"/>
    </source>
</evidence>
<dbReference type="SUPFAM" id="SSF50978">
    <property type="entry name" value="WD40 repeat-like"/>
    <property type="match status" value="1"/>
</dbReference>
<name>A0AAD1X774_EUPCR</name>
<dbReference type="Gene3D" id="2.130.10.10">
    <property type="entry name" value="YVTN repeat-like/Quinoprotein amine dehydrogenase"/>
    <property type="match status" value="2"/>
</dbReference>
<dbReference type="InterPro" id="IPR015943">
    <property type="entry name" value="WD40/YVTN_repeat-like_dom_sf"/>
</dbReference>
<evidence type="ECO:0000256" key="2">
    <source>
        <dbReference type="ARBA" id="ARBA00022737"/>
    </source>
</evidence>
<evidence type="ECO:0000256" key="4">
    <source>
        <dbReference type="SAM" id="MobiDB-lite"/>
    </source>
</evidence>
<evidence type="ECO:0000313" key="5">
    <source>
        <dbReference type="EMBL" id="CAI2365656.1"/>
    </source>
</evidence>
<keyword evidence="2" id="KW-0677">Repeat</keyword>
<dbReference type="PROSITE" id="PS00678">
    <property type="entry name" value="WD_REPEATS_1"/>
    <property type="match status" value="1"/>
</dbReference>
<feature type="region of interest" description="Disordered" evidence="4">
    <location>
        <begin position="86"/>
        <end position="109"/>
    </location>
</feature>
<dbReference type="AlphaFoldDB" id="A0AAD1X774"/>
<dbReference type="GO" id="GO:0006364">
    <property type="term" value="P:rRNA processing"/>
    <property type="evidence" value="ECO:0007669"/>
    <property type="project" value="TreeGrafter"/>
</dbReference>
<dbReference type="InterPro" id="IPR036322">
    <property type="entry name" value="WD40_repeat_dom_sf"/>
</dbReference>
<feature type="compositionally biased region" description="Basic and acidic residues" evidence="4">
    <location>
        <begin position="311"/>
        <end position="320"/>
    </location>
</feature>
<evidence type="ECO:0000256" key="1">
    <source>
        <dbReference type="ARBA" id="ARBA00022574"/>
    </source>
</evidence>
<reference evidence="5" key="1">
    <citation type="submission" date="2023-07" db="EMBL/GenBank/DDBJ databases">
        <authorList>
            <consortium name="AG Swart"/>
            <person name="Singh M."/>
            <person name="Singh A."/>
            <person name="Seah K."/>
            <person name="Emmerich C."/>
        </authorList>
    </citation>
    <scope>NUCLEOTIDE SEQUENCE</scope>
    <source>
        <strain evidence="5">DP1</strain>
    </source>
</reference>